<dbReference type="CDD" id="cd16331">
    <property type="entry name" value="YjgA-like"/>
    <property type="match status" value="1"/>
</dbReference>
<reference evidence="2" key="2">
    <citation type="journal article" date="2024" name="Plant">
        <title>Genomic evolution and insights into agronomic trait innovations of Sesamum species.</title>
        <authorList>
            <person name="Miao H."/>
            <person name="Wang L."/>
            <person name="Qu L."/>
            <person name="Liu H."/>
            <person name="Sun Y."/>
            <person name="Le M."/>
            <person name="Wang Q."/>
            <person name="Wei S."/>
            <person name="Zheng Y."/>
            <person name="Lin W."/>
            <person name="Duan Y."/>
            <person name="Cao H."/>
            <person name="Xiong S."/>
            <person name="Wang X."/>
            <person name="Wei L."/>
            <person name="Li C."/>
            <person name="Ma Q."/>
            <person name="Ju M."/>
            <person name="Zhao R."/>
            <person name="Li G."/>
            <person name="Mu C."/>
            <person name="Tian Q."/>
            <person name="Mei H."/>
            <person name="Zhang T."/>
            <person name="Gao T."/>
            <person name="Zhang H."/>
        </authorList>
    </citation>
    <scope>NUCLEOTIDE SEQUENCE</scope>
    <source>
        <strain evidence="2">G02</strain>
    </source>
</reference>
<evidence type="ECO:0000256" key="1">
    <source>
        <dbReference type="SAM" id="MobiDB-lite"/>
    </source>
</evidence>
<dbReference type="SUPFAM" id="SSF158710">
    <property type="entry name" value="PSPTO4464-like"/>
    <property type="match status" value="1"/>
</dbReference>
<dbReference type="InterPro" id="IPR006839">
    <property type="entry name" value="DarP"/>
</dbReference>
<sequence>MAHVLRPLILWPRWRHRRPPCYHVLSVHSSLAIASTYLQFFSFFSTSYREVHSRSRALKLRDFPPPSDVNESDDESSSDSIGTKKSRNERKREARRAVRWGMELASFSPPQIKRILRVAALEQEVFDALMLVKRLGRDVREGKRRQFNYIDMVGRLLREVEPELMDGLIQATKDGDQSKFQDLSGTETLVVDNEEEGEEEIADEEKEEDSMDIAVVNRWFDGLINKDISVTNEIYSLQEVEFDRQHTSKLLAHLEEQEKHSSKWRKLEPELRQLVRKVQSTVQLEASLEENGERDAAAASARISLTRFLRGLAKQLPAE</sequence>
<reference evidence="2" key="1">
    <citation type="submission" date="2020-06" db="EMBL/GenBank/DDBJ databases">
        <authorList>
            <person name="Li T."/>
            <person name="Hu X."/>
            <person name="Zhang T."/>
            <person name="Song X."/>
            <person name="Zhang H."/>
            <person name="Dai N."/>
            <person name="Sheng W."/>
            <person name="Hou X."/>
            <person name="Wei L."/>
        </authorList>
    </citation>
    <scope>NUCLEOTIDE SEQUENCE</scope>
    <source>
        <strain evidence="2">G02</strain>
        <tissue evidence="2">Leaf</tissue>
    </source>
</reference>
<dbReference type="PANTHER" id="PTHR36898">
    <property type="entry name" value="OSJNBB0026I12.6 PROTEIN"/>
    <property type="match status" value="1"/>
</dbReference>
<comment type="caution">
    <text evidence="2">The sequence shown here is derived from an EMBL/GenBank/DDBJ whole genome shotgun (WGS) entry which is preliminary data.</text>
</comment>
<proteinExistence type="predicted"/>
<dbReference type="Gene3D" id="1.10.60.30">
    <property type="entry name" value="PSPTO4464-like domains"/>
    <property type="match status" value="1"/>
</dbReference>
<dbReference type="AlphaFoldDB" id="A0AAW2M467"/>
<protein>
    <submittedName>
        <fullName evidence="2">Uncharacterized protein</fullName>
    </submittedName>
</protein>
<name>A0AAW2M467_SESRA</name>
<feature type="region of interest" description="Disordered" evidence="1">
    <location>
        <begin position="62"/>
        <end position="92"/>
    </location>
</feature>
<accession>A0AAW2M467</accession>
<gene>
    <name evidence="2" type="ORF">Sradi_5157500</name>
</gene>
<evidence type="ECO:0000313" key="2">
    <source>
        <dbReference type="EMBL" id="KAL0325882.1"/>
    </source>
</evidence>
<dbReference type="InterPro" id="IPR023153">
    <property type="entry name" value="DarP_sf"/>
</dbReference>
<organism evidence="2">
    <name type="scientific">Sesamum radiatum</name>
    <name type="common">Black benniseed</name>
    <dbReference type="NCBI Taxonomy" id="300843"/>
    <lineage>
        <taxon>Eukaryota</taxon>
        <taxon>Viridiplantae</taxon>
        <taxon>Streptophyta</taxon>
        <taxon>Embryophyta</taxon>
        <taxon>Tracheophyta</taxon>
        <taxon>Spermatophyta</taxon>
        <taxon>Magnoliopsida</taxon>
        <taxon>eudicotyledons</taxon>
        <taxon>Gunneridae</taxon>
        <taxon>Pentapetalae</taxon>
        <taxon>asterids</taxon>
        <taxon>lamiids</taxon>
        <taxon>Lamiales</taxon>
        <taxon>Pedaliaceae</taxon>
        <taxon>Sesamum</taxon>
    </lineage>
</organism>
<dbReference type="PANTHER" id="PTHR36898:SF1">
    <property type="entry name" value="OS04G0250700 PROTEIN"/>
    <property type="match status" value="1"/>
</dbReference>
<dbReference type="Pfam" id="PF04751">
    <property type="entry name" value="DarP"/>
    <property type="match status" value="1"/>
</dbReference>
<dbReference type="EMBL" id="JACGWJ010000023">
    <property type="protein sequence ID" value="KAL0325882.1"/>
    <property type="molecule type" value="Genomic_DNA"/>
</dbReference>